<dbReference type="EMBL" id="JAFKCT010000004">
    <property type="protein sequence ID" value="MBN7811602.1"/>
    <property type="molecule type" value="Genomic_DNA"/>
</dbReference>
<evidence type="ECO:0000313" key="3">
    <source>
        <dbReference type="Proteomes" id="UP000664317"/>
    </source>
</evidence>
<keyword evidence="1" id="KW-0812">Transmembrane</keyword>
<dbReference type="Proteomes" id="UP000664317">
    <property type="component" value="Unassembled WGS sequence"/>
</dbReference>
<keyword evidence="1" id="KW-0472">Membrane</keyword>
<reference evidence="2 3" key="1">
    <citation type="submission" date="2021-03" db="EMBL/GenBank/DDBJ databases">
        <title>novel species isolated from a fishpond in China.</title>
        <authorList>
            <person name="Lu H."/>
            <person name="Cai Z."/>
        </authorList>
    </citation>
    <scope>NUCLEOTIDE SEQUENCE [LARGE SCALE GENOMIC DNA]</scope>
    <source>
        <strain evidence="2 3">H41</strain>
    </source>
</reference>
<evidence type="ECO:0000256" key="1">
    <source>
        <dbReference type="SAM" id="Phobius"/>
    </source>
</evidence>
<feature type="transmembrane region" description="Helical" evidence="1">
    <location>
        <begin position="152"/>
        <end position="170"/>
    </location>
</feature>
<sequence length="212" mass="23697">MKKPNNTPLTPEQIAKIQSSLAFGSIFYEDIKAELVDHFATAIENDLGGEKSFESLLFEKLSQLDLTRFQRQFIFQAHLGAAKALFRKVSARLLFKVILITIVLGACVNVFSHTTPHFAETALKTAVMVVFLAIAAAGLFKARFLKNSQIVASGNTVFLIAILSQPVLRLEWLQWTGFSDQTLLYAFTFWFCLLLTAGYRLLSETVKKSQLA</sequence>
<keyword evidence="3" id="KW-1185">Reference proteome</keyword>
<evidence type="ECO:0000313" key="2">
    <source>
        <dbReference type="EMBL" id="MBN7811602.1"/>
    </source>
</evidence>
<comment type="caution">
    <text evidence="2">The sequence shown here is derived from an EMBL/GenBank/DDBJ whole genome shotgun (WGS) entry which is preliminary data.</text>
</comment>
<keyword evidence="1" id="KW-1133">Transmembrane helix</keyword>
<feature type="transmembrane region" description="Helical" evidence="1">
    <location>
        <begin position="182"/>
        <end position="202"/>
    </location>
</feature>
<accession>A0ABS3C3B4</accession>
<name>A0ABS3C3B4_9BACT</name>
<proteinExistence type="predicted"/>
<protein>
    <recommendedName>
        <fullName evidence="4">DUF1129 family protein</fullName>
    </recommendedName>
</protein>
<organism evidence="2 3">
    <name type="scientific">Algoriphagus oliviformis</name>
    <dbReference type="NCBI Taxonomy" id="2811231"/>
    <lineage>
        <taxon>Bacteria</taxon>
        <taxon>Pseudomonadati</taxon>
        <taxon>Bacteroidota</taxon>
        <taxon>Cytophagia</taxon>
        <taxon>Cytophagales</taxon>
        <taxon>Cyclobacteriaceae</taxon>
        <taxon>Algoriphagus</taxon>
    </lineage>
</organism>
<dbReference type="RefSeq" id="WP_206578380.1">
    <property type="nucleotide sequence ID" value="NZ_JAFKCT010000004.1"/>
</dbReference>
<gene>
    <name evidence="2" type="ORF">J0A68_11615</name>
</gene>
<evidence type="ECO:0008006" key="4">
    <source>
        <dbReference type="Google" id="ProtNLM"/>
    </source>
</evidence>
<feature type="transmembrane region" description="Helical" evidence="1">
    <location>
        <begin position="123"/>
        <end position="140"/>
    </location>
</feature>
<feature type="transmembrane region" description="Helical" evidence="1">
    <location>
        <begin position="93"/>
        <end position="111"/>
    </location>
</feature>